<reference evidence="9" key="1">
    <citation type="submission" date="2019-12" db="EMBL/GenBank/DDBJ databases">
        <title>Genome sequencing and annotation of Brassica cretica.</title>
        <authorList>
            <person name="Studholme D.J."/>
            <person name="Sarris P.F."/>
        </authorList>
    </citation>
    <scope>NUCLEOTIDE SEQUENCE</scope>
    <source>
        <strain evidence="9">PFS-001/15</strain>
        <tissue evidence="9">Leaf</tissue>
    </source>
</reference>
<dbReference type="GO" id="GO:0006865">
    <property type="term" value="P:amino acid transport"/>
    <property type="evidence" value="ECO:0007669"/>
    <property type="project" value="UniProtKB-KW"/>
</dbReference>
<dbReference type="GO" id="GO:0016020">
    <property type="term" value="C:membrane"/>
    <property type="evidence" value="ECO:0007669"/>
    <property type="project" value="UniProtKB-SubCell"/>
</dbReference>
<feature type="transmembrane region" description="Helical" evidence="7">
    <location>
        <begin position="205"/>
        <end position="226"/>
    </location>
</feature>
<dbReference type="Pfam" id="PF01490">
    <property type="entry name" value="Aa_trans"/>
    <property type="match status" value="1"/>
</dbReference>
<dbReference type="PANTHER" id="PTHR48017">
    <property type="entry name" value="OS05G0424000 PROTEIN-RELATED"/>
    <property type="match status" value="1"/>
</dbReference>
<dbReference type="EMBL" id="QGKW02001911">
    <property type="protein sequence ID" value="KAF2569528.1"/>
    <property type="molecule type" value="Genomic_DNA"/>
</dbReference>
<name>A0A8S9II31_BRACR</name>
<evidence type="ECO:0000256" key="5">
    <source>
        <dbReference type="ARBA" id="ARBA00022989"/>
    </source>
</evidence>
<sequence>MILVGGKQTIFLKLTIAFVMFSNSSMLTGAESGIRLRLPAHRGMRKGDGWWFPPHGILDNRSEEGGGEERQRLLAADTQEPFVVTTMNATEAMNRKVNVRGDDVDIEIPDTAHQISSDSWFQVAFVLTTGINSAYVLGYSGTVMVPLGWVGGVVGLLLATVISLYANTLVAKLHEFGGKRHIRYRDLAGFIYGRKAYHLTWGLQYVNLFMINCGFIILAGSALKVVKTS</sequence>
<keyword evidence="2" id="KW-0813">Transport</keyword>
<keyword evidence="6 7" id="KW-0472">Membrane</keyword>
<accession>A0A8S9II31</accession>
<evidence type="ECO:0000256" key="4">
    <source>
        <dbReference type="ARBA" id="ARBA00022970"/>
    </source>
</evidence>
<keyword evidence="4" id="KW-0029">Amino-acid transport</keyword>
<feature type="domain" description="Amino acid transporter transmembrane" evidence="8">
    <location>
        <begin position="118"/>
        <end position="227"/>
    </location>
</feature>
<keyword evidence="3 7" id="KW-0812">Transmembrane</keyword>
<feature type="transmembrane region" description="Helical" evidence="7">
    <location>
        <begin position="147"/>
        <end position="166"/>
    </location>
</feature>
<dbReference type="InterPro" id="IPR013057">
    <property type="entry name" value="AA_transpt_TM"/>
</dbReference>
<keyword evidence="5 7" id="KW-1133">Transmembrane helix</keyword>
<evidence type="ECO:0000313" key="10">
    <source>
        <dbReference type="Proteomes" id="UP000712281"/>
    </source>
</evidence>
<evidence type="ECO:0000256" key="1">
    <source>
        <dbReference type="ARBA" id="ARBA00004370"/>
    </source>
</evidence>
<comment type="subcellular location">
    <subcellularLocation>
        <location evidence="1">Membrane</location>
    </subcellularLocation>
</comment>
<dbReference type="Proteomes" id="UP000712281">
    <property type="component" value="Unassembled WGS sequence"/>
</dbReference>
<evidence type="ECO:0000256" key="7">
    <source>
        <dbReference type="SAM" id="Phobius"/>
    </source>
</evidence>
<evidence type="ECO:0000313" key="9">
    <source>
        <dbReference type="EMBL" id="KAF2569528.1"/>
    </source>
</evidence>
<proteinExistence type="predicted"/>
<evidence type="ECO:0000256" key="6">
    <source>
        <dbReference type="ARBA" id="ARBA00023136"/>
    </source>
</evidence>
<organism evidence="9 10">
    <name type="scientific">Brassica cretica</name>
    <name type="common">Mustard</name>
    <dbReference type="NCBI Taxonomy" id="69181"/>
    <lineage>
        <taxon>Eukaryota</taxon>
        <taxon>Viridiplantae</taxon>
        <taxon>Streptophyta</taxon>
        <taxon>Embryophyta</taxon>
        <taxon>Tracheophyta</taxon>
        <taxon>Spermatophyta</taxon>
        <taxon>Magnoliopsida</taxon>
        <taxon>eudicotyledons</taxon>
        <taxon>Gunneridae</taxon>
        <taxon>Pentapetalae</taxon>
        <taxon>rosids</taxon>
        <taxon>malvids</taxon>
        <taxon>Brassicales</taxon>
        <taxon>Brassicaceae</taxon>
        <taxon>Brassiceae</taxon>
        <taxon>Brassica</taxon>
    </lineage>
</organism>
<gene>
    <name evidence="9" type="ORF">F2Q68_00028167</name>
</gene>
<evidence type="ECO:0000256" key="2">
    <source>
        <dbReference type="ARBA" id="ARBA00022448"/>
    </source>
</evidence>
<dbReference type="AlphaFoldDB" id="A0A8S9II31"/>
<comment type="caution">
    <text evidence="9">The sequence shown here is derived from an EMBL/GenBank/DDBJ whole genome shotgun (WGS) entry which is preliminary data.</text>
</comment>
<evidence type="ECO:0000256" key="3">
    <source>
        <dbReference type="ARBA" id="ARBA00022692"/>
    </source>
</evidence>
<feature type="transmembrane region" description="Helical" evidence="7">
    <location>
        <begin position="120"/>
        <end position="140"/>
    </location>
</feature>
<protein>
    <recommendedName>
        <fullName evidence="8">Amino acid transporter transmembrane domain-containing protein</fullName>
    </recommendedName>
</protein>
<evidence type="ECO:0000259" key="8">
    <source>
        <dbReference type="Pfam" id="PF01490"/>
    </source>
</evidence>